<evidence type="ECO:0000256" key="1">
    <source>
        <dbReference type="ARBA" id="ARBA00006484"/>
    </source>
</evidence>
<dbReference type="RefSeq" id="WP_150994224.1">
    <property type="nucleotide sequence ID" value="NZ_JASSVS010000012.1"/>
</dbReference>
<dbReference type="Pfam" id="PF13561">
    <property type="entry name" value="adh_short_C2"/>
    <property type="match status" value="1"/>
</dbReference>
<dbReference type="NCBIfam" id="NF005559">
    <property type="entry name" value="PRK07231.1"/>
    <property type="match status" value="1"/>
</dbReference>
<dbReference type="Gene3D" id="3.40.50.720">
    <property type="entry name" value="NAD(P)-binding Rossmann-like Domain"/>
    <property type="match status" value="1"/>
</dbReference>
<dbReference type="PRINTS" id="PR00080">
    <property type="entry name" value="SDRFAMILY"/>
</dbReference>
<dbReference type="SUPFAM" id="SSF51735">
    <property type="entry name" value="NAD(P)-binding Rossmann-fold domains"/>
    <property type="match status" value="1"/>
</dbReference>
<dbReference type="InterPro" id="IPR020904">
    <property type="entry name" value="Sc_DH/Rdtase_CS"/>
</dbReference>
<dbReference type="NCBIfam" id="NF009466">
    <property type="entry name" value="PRK12826.1-2"/>
    <property type="match status" value="1"/>
</dbReference>
<dbReference type="PROSITE" id="PS00061">
    <property type="entry name" value="ADH_SHORT"/>
    <property type="match status" value="1"/>
</dbReference>
<keyword evidence="3" id="KW-1185">Reference proteome</keyword>
<dbReference type="PRINTS" id="PR00081">
    <property type="entry name" value="GDHRDH"/>
</dbReference>
<reference evidence="2 3" key="1">
    <citation type="submission" date="2023-06" db="EMBL/GenBank/DDBJ databases">
        <title>Marinobacter azerbaijanicus a moderately halophilic, isolated from Urmia Lake in Azerbaijan region of Iran.</title>
        <authorList>
            <person name="Sanchez-Porro C."/>
            <person name="Aghdam E.M."/>
            <person name="Saheb S.M."/>
            <person name="Tarhriz V."/>
            <person name="Kazemi E."/>
            <person name="Ammozegar M.A."/>
            <person name="Ventosa A."/>
            <person name="Hejazi M.S."/>
        </authorList>
    </citation>
    <scope>NUCLEOTIDE SEQUENCE [LARGE SCALE GENOMIC DNA]</scope>
    <source>
        <strain evidence="2 3">TBZ242</strain>
    </source>
</reference>
<dbReference type="InterPro" id="IPR002347">
    <property type="entry name" value="SDR_fam"/>
</dbReference>
<comment type="similarity">
    <text evidence="1">Belongs to the short-chain dehydrogenases/reductases (SDR) family.</text>
</comment>
<sequence length="252" mass="26984">MAHVDKKVVLITGAGQGLGRCFAHRFADSGAIVIVSDINEPAAKQVVDDIRAGSGEAMALPMDVADEESVCAGIDEVVENYGRLDVLVNNASIFSTLKMRPYDEIPVAEWRKVIDVNLTGVYLCSRFAAAPMRESGWGRIINISSAVVNMGRPLYVHYVASKAGVIGLSRSLARELGPYGITVNSVLPGATDTEIERDTVTPEQREALIRMRSIPRGETPEDLAGVVLFLASDDASFLTGQSLTVDGGTTFL</sequence>
<comment type="caution">
    <text evidence="2">The sequence shown here is derived from an EMBL/GenBank/DDBJ whole genome shotgun (WGS) entry which is preliminary data.</text>
</comment>
<dbReference type="EMBL" id="JASSVS010000012">
    <property type="protein sequence ID" value="MDL0433212.1"/>
    <property type="molecule type" value="Genomic_DNA"/>
</dbReference>
<organism evidence="2 3">
    <name type="scientific">Marinobacter azerbaijanicus</name>
    <dbReference type="NCBI Taxonomy" id="3050455"/>
    <lineage>
        <taxon>Bacteria</taxon>
        <taxon>Pseudomonadati</taxon>
        <taxon>Pseudomonadota</taxon>
        <taxon>Gammaproteobacteria</taxon>
        <taxon>Pseudomonadales</taxon>
        <taxon>Marinobacteraceae</taxon>
        <taxon>Marinobacter</taxon>
    </lineage>
</organism>
<gene>
    <name evidence="2" type="ORF">QPM17_18895</name>
</gene>
<dbReference type="Proteomes" id="UP001227964">
    <property type="component" value="Unassembled WGS sequence"/>
</dbReference>
<dbReference type="InterPro" id="IPR036291">
    <property type="entry name" value="NAD(P)-bd_dom_sf"/>
</dbReference>
<dbReference type="PANTHER" id="PTHR42760">
    <property type="entry name" value="SHORT-CHAIN DEHYDROGENASES/REDUCTASES FAMILY MEMBER"/>
    <property type="match status" value="1"/>
</dbReference>
<proteinExistence type="inferred from homology"/>
<accession>A0ABT7IHI2</accession>
<evidence type="ECO:0000313" key="3">
    <source>
        <dbReference type="Proteomes" id="UP001227964"/>
    </source>
</evidence>
<evidence type="ECO:0000313" key="2">
    <source>
        <dbReference type="EMBL" id="MDL0433212.1"/>
    </source>
</evidence>
<protein>
    <submittedName>
        <fullName evidence="2">SDR family NAD(P)-dependent oxidoreductase</fullName>
    </submittedName>
</protein>
<name>A0ABT7IHI2_9GAMM</name>